<dbReference type="InterPro" id="IPR001107">
    <property type="entry name" value="Band_7"/>
</dbReference>
<keyword evidence="6" id="KW-1133">Transmembrane helix</keyword>
<dbReference type="InterPro" id="IPR027705">
    <property type="entry name" value="Flotillin_fam"/>
</dbReference>
<dbReference type="SUPFAM" id="SSF117892">
    <property type="entry name" value="Band 7/SPFH domain"/>
    <property type="match status" value="1"/>
</dbReference>
<keyword evidence="4" id="KW-1003">Cell membrane</keyword>
<dbReference type="PANTHER" id="PTHR13806">
    <property type="entry name" value="FLOTILLIN-RELATED"/>
    <property type="match status" value="1"/>
</dbReference>
<protein>
    <submittedName>
        <fullName evidence="8">SPFH domain / Band 7 family protein</fullName>
    </submittedName>
</protein>
<evidence type="ECO:0000256" key="5">
    <source>
        <dbReference type="ARBA" id="ARBA00023136"/>
    </source>
</evidence>
<evidence type="ECO:0000256" key="2">
    <source>
        <dbReference type="ARBA" id="ARBA00004236"/>
    </source>
</evidence>
<keyword evidence="9" id="KW-1185">Reference proteome</keyword>
<dbReference type="Gene3D" id="3.30.479.30">
    <property type="entry name" value="Band 7 domain"/>
    <property type="match status" value="1"/>
</dbReference>
<evidence type="ECO:0000313" key="9">
    <source>
        <dbReference type="Proteomes" id="UP000198521"/>
    </source>
</evidence>
<name>A0A1H7NFJ5_AQUAM</name>
<dbReference type="STRING" id="1038014.SAMN04487910_2049"/>
<dbReference type="RefSeq" id="WP_091407986.1">
    <property type="nucleotide sequence ID" value="NZ_FOAB01000003.1"/>
</dbReference>
<proteinExistence type="inferred from homology"/>
<dbReference type="PANTHER" id="PTHR13806:SF31">
    <property type="entry name" value="FLOTILLIN-LIKE PROTEIN 1-RELATED"/>
    <property type="match status" value="1"/>
</dbReference>
<reference evidence="8 9" key="1">
    <citation type="submission" date="2016-10" db="EMBL/GenBank/DDBJ databases">
        <authorList>
            <person name="de Groot N.N."/>
        </authorList>
    </citation>
    <scope>NUCLEOTIDE SEQUENCE [LARGE SCALE GENOMIC DNA]</scope>
    <source>
        <strain evidence="8 9">DSM 25232</strain>
    </source>
</reference>
<sequence>MQESLLSFMGIVISFIILLITFYFVLFLKFYKKPKQGQAIVRSGLKGVQIGIHKGVYAIPFFHTLEYVDLTTKQLNIEHKENEGVVCKDFIRVDIKINFWIRISTTPDDILRVSNAFGCKTTFDQMKINDIFRAKFSEAIKTIAFTYEYEVLHDKKAEFKNEILLLIGKELNGYILDDCIIEYIKQTPIVFLNPSNIIDSKGIKKINELTEIKN</sequence>
<feature type="domain" description="Band 7" evidence="7">
    <location>
        <begin position="35"/>
        <end position="174"/>
    </location>
</feature>
<feature type="transmembrane region" description="Helical" evidence="6">
    <location>
        <begin position="6"/>
        <end position="28"/>
    </location>
</feature>
<evidence type="ECO:0000256" key="3">
    <source>
        <dbReference type="ARBA" id="ARBA00007161"/>
    </source>
</evidence>
<evidence type="ECO:0000256" key="4">
    <source>
        <dbReference type="ARBA" id="ARBA00022475"/>
    </source>
</evidence>
<keyword evidence="5 6" id="KW-0472">Membrane</keyword>
<comment type="similarity">
    <text evidence="3">Belongs to the band 7/mec-2 family. Flotillin subfamily.</text>
</comment>
<dbReference type="EMBL" id="FOAB01000003">
    <property type="protein sequence ID" value="SEL21738.1"/>
    <property type="molecule type" value="Genomic_DNA"/>
</dbReference>
<dbReference type="InterPro" id="IPR036013">
    <property type="entry name" value="Band_7/SPFH_dom_sf"/>
</dbReference>
<gene>
    <name evidence="8" type="ORF">SAMN04487910_2049</name>
</gene>
<evidence type="ECO:0000256" key="6">
    <source>
        <dbReference type="SAM" id="Phobius"/>
    </source>
</evidence>
<evidence type="ECO:0000256" key="1">
    <source>
        <dbReference type="ARBA" id="ARBA00004167"/>
    </source>
</evidence>
<accession>A0A1H7NFJ5</accession>
<dbReference type="AlphaFoldDB" id="A0A1H7NFJ5"/>
<keyword evidence="6" id="KW-0812">Transmembrane</keyword>
<dbReference type="Proteomes" id="UP000198521">
    <property type="component" value="Unassembled WGS sequence"/>
</dbReference>
<dbReference type="Pfam" id="PF01145">
    <property type="entry name" value="Band_7"/>
    <property type="match status" value="1"/>
</dbReference>
<dbReference type="GO" id="GO:0005886">
    <property type="term" value="C:plasma membrane"/>
    <property type="evidence" value="ECO:0007669"/>
    <property type="project" value="UniProtKB-SubCell"/>
</dbReference>
<organism evidence="8 9">
    <name type="scientific">Aquimarina amphilecti</name>
    <dbReference type="NCBI Taxonomy" id="1038014"/>
    <lineage>
        <taxon>Bacteria</taxon>
        <taxon>Pseudomonadati</taxon>
        <taxon>Bacteroidota</taxon>
        <taxon>Flavobacteriia</taxon>
        <taxon>Flavobacteriales</taxon>
        <taxon>Flavobacteriaceae</taxon>
        <taxon>Aquimarina</taxon>
    </lineage>
</organism>
<evidence type="ECO:0000259" key="7">
    <source>
        <dbReference type="Pfam" id="PF01145"/>
    </source>
</evidence>
<comment type="subcellular location">
    <subcellularLocation>
        <location evidence="2">Cell membrane</location>
    </subcellularLocation>
    <subcellularLocation>
        <location evidence="1">Membrane</location>
        <topology evidence="1">Single-pass membrane protein</topology>
    </subcellularLocation>
</comment>
<evidence type="ECO:0000313" key="8">
    <source>
        <dbReference type="EMBL" id="SEL21738.1"/>
    </source>
</evidence>
<dbReference type="OrthoDB" id="9815577at2"/>